<dbReference type="OrthoDB" id="9805969at2"/>
<keyword evidence="4 7" id="KW-0689">Ribosomal protein</keyword>
<dbReference type="GO" id="GO:0019843">
    <property type="term" value="F:rRNA binding"/>
    <property type="evidence" value="ECO:0007669"/>
    <property type="project" value="UniProtKB-UniRule"/>
</dbReference>
<dbReference type="PANTHER" id="PTHR13501">
    <property type="entry name" value="CHLOROPLAST 50S RIBOSOMAL PROTEIN L22-RELATED"/>
    <property type="match status" value="1"/>
</dbReference>
<comment type="subunit">
    <text evidence="7 9">Part of the 50S ribosomal subunit.</text>
</comment>
<organism evidence="11 12">
    <name type="scientific">Neotamlana nanhaiensis</name>
    <dbReference type="NCBI Taxonomy" id="1382798"/>
    <lineage>
        <taxon>Bacteria</taxon>
        <taxon>Pseudomonadati</taxon>
        <taxon>Bacteroidota</taxon>
        <taxon>Flavobacteriia</taxon>
        <taxon>Flavobacteriales</taxon>
        <taxon>Flavobacteriaceae</taxon>
        <taxon>Neotamlana</taxon>
    </lineage>
</organism>
<evidence type="ECO:0000313" key="12">
    <source>
        <dbReference type="Proteomes" id="UP000032361"/>
    </source>
</evidence>
<dbReference type="PATRIC" id="fig|1382798.3.peg.1095"/>
<dbReference type="STRING" id="1382798.PK35_12690"/>
<dbReference type="NCBIfam" id="TIGR01044">
    <property type="entry name" value="rplV_bact"/>
    <property type="match status" value="1"/>
</dbReference>
<proteinExistence type="inferred from homology"/>
<dbReference type="Pfam" id="PF00237">
    <property type="entry name" value="Ribosomal_L22"/>
    <property type="match status" value="1"/>
</dbReference>
<evidence type="ECO:0000256" key="5">
    <source>
        <dbReference type="ARBA" id="ARBA00023274"/>
    </source>
</evidence>
<evidence type="ECO:0000313" key="11">
    <source>
        <dbReference type="EMBL" id="KJD31998.1"/>
    </source>
</evidence>
<dbReference type="Gene3D" id="3.90.470.10">
    <property type="entry name" value="Ribosomal protein L22/L17"/>
    <property type="match status" value="1"/>
</dbReference>
<sequence>MGSRKKQMADAIKEAKKQVAFAKLNNCPTSPRKMRLVADLVRGEKVDKALNILKFNQKEASGRLEKLLLSAIANWQAKNEDADIESAELFVKEIRVDGGSMLKRLRPAPQGRAHRIRKRSNHVTLVVGANNNTQS</sequence>
<name>A0A0D7VZY1_9FLAO</name>
<dbReference type="Proteomes" id="UP000032361">
    <property type="component" value="Unassembled WGS sequence"/>
</dbReference>
<dbReference type="GO" id="GO:0022625">
    <property type="term" value="C:cytosolic large ribosomal subunit"/>
    <property type="evidence" value="ECO:0007669"/>
    <property type="project" value="TreeGrafter"/>
</dbReference>
<dbReference type="InterPro" id="IPR047867">
    <property type="entry name" value="Ribosomal_uL22_bac/org-type"/>
</dbReference>
<evidence type="ECO:0000256" key="8">
    <source>
        <dbReference type="RuleBase" id="RU004005"/>
    </source>
</evidence>
<keyword evidence="12" id="KW-1185">Reference proteome</keyword>
<comment type="caution">
    <text evidence="11">The sequence shown here is derived from an EMBL/GenBank/DDBJ whole genome shotgun (WGS) entry which is preliminary data.</text>
</comment>
<dbReference type="InterPro" id="IPR036394">
    <property type="entry name" value="Ribosomal_uL22_sf"/>
</dbReference>
<dbReference type="PANTHER" id="PTHR13501:SF8">
    <property type="entry name" value="LARGE RIBOSOMAL SUBUNIT PROTEIN UL22M"/>
    <property type="match status" value="1"/>
</dbReference>
<keyword evidence="2 7" id="KW-0699">rRNA-binding</keyword>
<evidence type="ECO:0000256" key="7">
    <source>
        <dbReference type="HAMAP-Rule" id="MF_01331"/>
    </source>
</evidence>
<dbReference type="AlphaFoldDB" id="A0A0D7VZY1"/>
<comment type="similarity">
    <text evidence="1 7 8">Belongs to the universal ribosomal protein uL22 family.</text>
</comment>
<dbReference type="InterPro" id="IPR001063">
    <property type="entry name" value="Ribosomal_uL22"/>
</dbReference>
<evidence type="ECO:0000256" key="3">
    <source>
        <dbReference type="ARBA" id="ARBA00022884"/>
    </source>
</evidence>
<evidence type="ECO:0000256" key="6">
    <source>
        <dbReference type="ARBA" id="ARBA00035207"/>
    </source>
</evidence>
<dbReference type="RefSeq" id="WP_044626935.1">
    <property type="nucleotide sequence ID" value="NZ_JTDV01000011.1"/>
</dbReference>
<evidence type="ECO:0000256" key="10">
    <source>
        <dbReference type="RuleBase" id="RU004008"/>
    </source>
</evidence>
<protein>
    <recommendedName>
        <fullName evidence="6 7">Large ribosomal subunit protein uL22</fullName>
    </recommendedName>
</protein>
<reference evidence="11 12" key="1">
    <citation type="journal article" date="2015" name="Antonie Van Leeuwenhoek">
        <title>Tamlana nanhaiensis sp. nov., isolated from surface seawater collected from the South China Sea.</title>
        <authorList>
            <person name="Liu X."/>
            <person name="Lai Q."/>
            <person name="Du Y."/>
            <person name="Li G."/>
            <person name="Sun F."/>
            <person name="Shao Z."/>
        </authorList>
    </citation>
    <scope>NUCLEOTIDE SEQUENCE [LARGE SCALE GENOMIC DNA]</scope>
    <source>
        <strain evidence="11 12">FHC16</strain>
    </source>
</reference>
<dbReference type="GO" id="GO:0006412">
    <property type="term" value="P:translation"/>
    <property type="evidence" value="ECO:0007669"/>
    <property type="project" value="UniProtKB-UniRule"/>
</dbReference>
<dbReference type="SUPFAM" id="SSF54843">
    <property type="entry name" value="Ribosomal protein L22"/>
    <property type="match status" value="1"/>
</dbReference>
<evidence type="ECO:0000256" key="2">
    <source>
        <dbReference type="ARBA" id="ARBA00022730"/>
    </source>
</evidence>
<keyword evidence="5 7" id="KW-0687">Ribonucleoprotein</keyword>
<dbReference type="CDD" id="cd00336">
    <property type="entry name" value="Ribosomal_L22"/>
    <property type="match status" value="1"/>
</dbReference>
<keyword evidence="3 7" id="KW-0694">RNA-binding</keyword>
<dbReference type="InterPro" id="IPR005727">
    <property type="entry name" value="Ribosomal_uL22_bac/chlpt-type"/>
</dbReference>
<gene>
    <name evidence="7" type="primary">rplV</name>
    <name evidence="11" type="ORF">PK35_12690</name>
</gene>
<comment type="function">
    <text evidence="7 10">This protein binds specifically to 23S rRNA; its binding is stimulated by other ribosomal proteins, e.g., L4, L17, and L20. It is important during the early stages of 50S assembly. It makes multiple contacts with different domains of the 23S rRNA in the assembled 50S subunit and ribosome.</text>
</comment>
<accession>A0A0D7VZY1</accession>
<evidence type="ECO:0000256" key="1">
    <source>
        <dbReference type="ARBA" id="ARBA00009451"/>
    </source>
</evidence>
<dbReference type="HAMAP" id="MF_01331_B">
    <property type="entry name" value="Ribosomal_uL22_B"/>
    <property type="match status" value="1"/>
</dbReference>
<dbReference type="EMBL" id="JTDV01000011">
    <property type="protein sequence ID" value="KJD31998.1"/>
    <property type="molecule type" value="Genomic_DNA"/>
</dbReference>
<dbReference type="GO" id="GO:0003735">
    <property type="term" value="F:structural constituent of ribosome"/>
    <property type="evidence" value="ECO:0007669"/>
    <property type="project" value="InterPro"/>
</dbReference>
<evidence type="ECO:0000256" key="4">
    <source>
        <dbReference type="ARBA" id="ARBA00022980"/>
    </source>
</evidence>
<comment type="function">
    <text evidence="7">The globular domain of the protein is located near the polypeptide exit tunnel on the outside of the subunit, while an extended beta-hairpin is found that lines the wall of the exit tunnel in the center of the 70S ribosome.</text>
</comment>
<evidence type="ECO:0000256" key="9">
    <source>
        <dbReference type="RuleBase" id="RU004006"/>
    </source>
</evidence>